<feature type="domain" description="Alpha/beta hydrolase fold-3" evidence="1">
    <location>
        <begin position="14"/>
        <end position="131"/>
    </location>
</feature>
<name>A0A845E0R3_9BACI</name>
<feature type="non-terminal residue" evidence="2">
    <location>
        <position position="1"/>
    </location>
</feature>
<protein>
    <submittedName>
        <fullName evidence="2">Alpha/beta hydrolase fold domain-containing protein</fullName>
    </submittedName>
</protein>
<gene>
    <name evidence="2" type="ORF">GLW04_19975</name>
</gene>
<sequence>AEMLSDCQAVANAISPIAFTGDSAGGRLVMDLAQRLNAKVPLGLIYPPVEELSEDTLGPDAPLLSRADVLSLRPFYPEAQPTRRPPSLALEVLAVEHDPLTAPLEAAVAEWQKAGAEVGYRCAPSMVHGALHAHALLPNMQNAWQDFCQALAVRLTR</sequence>
<dbReference type="InterPro" id="IPR029058">
    <property type="entry name" value="AB_hydrolase_fold"/>
</dbReference>
<dbReference type="Proteomes" id="UP000460949">
    <property type="component" value="Unassembled WGS sequence"/>
</dbReference>
<dbReference type="AlphaFoldDB" id="A0A845E0R3"/>
<dbReference type="GO" id="GO:0016787">
    <property type="term" value="F:hydrolase activity"/>
    <property type="evidence" value="ECO:0007669"/>
    <property type="project" value="UniProtKB-KW"/>
</dbReference>
<dbReference type="SUPFAM" id="SSF53474">
    <property type="entry name" value="alpha/beta-Hydrolases"/>
    <property type="match status" value="1"/>
</dbReference>
<organism evidence="2 3">
    <name type="scientific">Halobacillus litoralis</name>
    <dbReference type="NCBI Taxonomy" id="45668"/>
    <lineage>
        <taxon>Bacteria</taxon>
        <taxon>Bacillati</taxon>
        <taxon>Bacillota</taxon>
        <taxon>Bacilli</taxon>
        <taxon>Bacillales</taxon>
        <taxon>Bacillaceae</taxon>
        <taxon>Halobacillus</taxon>
    </lineage>
</organism>
<evidence type="ECO:0000313" key="2">
    <source>
        <dbReference type="EMBL" id="MYL22142.1"/>
    </source>
</evidence>
<comment type="caution">
    <text evidence="2">The sequence shown here is derived from an EMBL/GenBank/DDBJ whole genome shotgun (WGS) entry which is preliminary data.</text>
</comment>
<dbReference type="InterPro" id="IPR013094">
    <property type="entry name" value="AB_hydrolase_3"/>
</dbReference>
<evidence type="ECO:0000313" key="3">
    <source>
        <dbReference type="Proteomes" id="UP000460949"/>
    </source>
</evidence>
<dbReference type="Pfam" id="PF07859">
    <property type="entry name" value="Abhydrolase_3"/>
    <property type="match status" value="1"/>
</dbReference>
<dbReference type="Gene3D" id="3.40.50.1820">
    <property type="entry name" value="alpha/beta hydrolase"/>
    <property type="match status" value="1"/>
</dbReference>
<reference evidence="2 3" key="1">
    <citation type="submission" date="2019-11" db="EMBL/GenBank/DDBJ databases">
        <title>Genome sequences of 17 halophilic strains isolated from different environments.</title>
        <authorList>
            <person name="Furrow R.E."/>
        </authorList>
    </citation>
    <scope>NUCLEOTIDE SEQUENCE [LARGE SCALE GENOMIC DNA]</scope>
    <source>
        <strain evidence="2 3">22511_23_Filter</strain>
    </source>
</reference>
<accession>A0A845E0R3</accession>
<proteinExistence type="predicted"/>
<keyword evidence="2" id="KW-0378">Hydrolase</keyword>
<evidence type="ECO:0000259" key="1">
    <source>
        <dbReference type="Pfam" id="PF07859"/>
    </source>
</evidence>
<dbReference type="EMBL" id="WMET01000078">
    <property type="protein sequence ID" value="MYL22142.1"/>
    <property type="molecule type" value="Genomic_DNA"/>
</dbReference>